<dbReference type="PANTHER" id="PTHR31435:SF9">
    <property type="entry name" value="PROTEIN NATD1"/>
    <property type="match status" value="1"/>
</dbReference>
<dbReference type="SUPFAM" id="SSF55729">
    <property type="entry name" value="Acyl-CoA N-acyltransferases (Nat)"/>
    <property type="match status" value="1"/>
</dbReference>
<reference evidence="2 3" key="1">
    <citation type="submission" date="2017-02" db="EMBL/GenBank/DDBJ databases">
        <authorList>
            <person name="Peterson S.W."/>
        </authorList>
    </citation>
    <scope>NUCLEOTIDE SEQUENCE [LARGE SCALE GENOMIC DNA]</scope>
    <source>
        <strain evidence="2 3">DSM 21749</strain>
    </source>
</reference>
<proteinExistence type="predicted"/>
<dbReference type="OrthoDB" id="9813275at2"/>
<dbReference type="Gene3D" id="3.40.630.30">
    <property type="match status" value="1"/>
</dbReference>
<dbReference type="InterPro" id="IPR045057">
    <property type="entry name" value="Gcn5-rel_NAT"/>
</dbReference>
<dbReference type="EMBL" id="FUXP01000001">
    <property type="protein sequence ID" value="SJZ56071.1"/>
    <property type="molecule type" value="Genomic_DNA"/>
</dbReference>
<dbReference type="InterPro" id="IPR016181">
    <property type="entry name" value="Acyl_CoA_acyltransferase"/>
</dbReference>
<organism evidence="2 3">
    <name type="scientific">Lysobacter spongiicola DSM 21749</name>
    <dbReference type="NCBI Taxonomy" id="1122188"/>
    <lineage>
        <taxon>Bacteria</taxon>
        <taxon>Pseudomonadati</taxon>
        <taxon>Pseudomonadota</taxon>
        <taxon>Gammaproteobacteria</taxon>
        <taxon>Lysobacterales</taxon>
        <taxon>Lysobacteraceae</taxon>
        <taxon>Novilysobacter</taxon>
    </lineage>
</organism>
<dbReference type="STRING" id="1122188.SAMN02745674_00078"/>
<dbReference type="Pfam" id="PF14542">
    <property type="entry name" value="Acetyltransf_CG"/>
    <property type="match status" value="1"/>
</dbReference>
<dbReference type="RefSeq" id="WP_078756746.1">
    <property type="nucleotide sequence ID" value="NZ_FUXP01000001.1"/>
</dbReference>
<keyword evidence="3" id="KW-1185">Reference proteome</keyword>
<protein>
    <recommendedName>
        <fullName evidence="1">N-acetyltransferase domain-containing protein</fullName>
    </recommendedName>
</protein>
<gene>
    <name evidence="2" type="ORF">SAMN02745674_00078</name>
</gene>
<dbReference type="AlphaFoldDB" id="A0A1T4LN40"/>
<name>A0A1T4LN40_9GAMM</name>
<evidence type="ECO:0000259" key="1">
    <source>
        <dbReference type="PROSITE" id="PS51729"/>
    </source>
</evidence>
<accession>A0A1T4LN40</accession>
<evidence type="ECO:0000313" key="3">
    <source>
        <dbReference type="Proteomes" id="UP000190061"/>
    </source>
</evidence>
<dbReference type="InterPro" id="IPR031165">
    <property type="entry name" value="GNAT_YJDJ"/>
</dbReference>
<dbReference type="PANTHER" id="PTHR31435">
    <property type="entry name" value="PROTEIN NATD1"/>
    <property type="match status" value="1"/>
</dbReference>
<sequence>MNQSRVDVEHQPGAGRFRAEVEGTEAELAYRMEEGVMVITHTRVPDAIGGRGVAGALTRAAFDHARAGDIRVRPACSYAEAWAGRHPEYADLVIANG</sequence>
<feature type="domain" description="N-acetyltransferase" evidence="1">
    <location>
        <begin position="9"/>
        <end position="94"/>
    </location>
</feature>
<dbReference type="PROSITE" id="PS51729">
    <property type="entry name" value="GNAT_YJDJ"/>
    <property type="match status" value="1"/>
</dbReference>
<evidence type="ECO:0000313" key="2">
    <source>
        <dbReference type="EMBL" id="SJZ56071.1"/>
    </source>
</evidence>
<dbReference type="Proteomes" id="UP000190061">
    <property type="component" value="Unassembled WGS sequence"/>
</dbReference>